<protein>
    <submittedName>
        <fullName evidence="10">Epoxyqueuosine reductase</fullName>
        <ecNumber evidence="10">1.1.-.-</ecNumber>
    </submittedName>
</protein>
<dbReference type="Gene3D" id="3.30.70.20">
    <property type="match status" value="1"/>
</dbReference>
<name>A0A1Y6K8W2_9CHLR</name>
<keyword evidence="4" id="KW-0479">Metal-binding</keyword>
<evidence type="ECO:0000313" key="10">
    <source>
        <dbReference type="EMBL" id="SMX55029.1"/>
    </source>
</evidence>
<evidence type="ECO:0000313" key="11">
    <source>
        <dbReference type="Proteomes" id="UP000195514"/>
    </source>
</evidence>
<evidence type="ECO:0000259" key="9">
    <source>
        <dbReference type="PROSITE" id="PS51379"/>
    </source>
</evidence>
<dbReference type="InterPro" id="IPR017900">
    <property type="entry name" value="4Fe4S_Fe_S_CS"/>
</dbReference>
<proteinExistence type="predicted"/>
<evidence type="ECO:0000256" key="7">
    <source>
        <dbReference type="ARBA" id="ARBA00023004"/>
    </source>
</evidence>
<dbReference type="InterPro" id="IPR017896">
    <property type="entry name" value="4Fe4S_Fe-S-bd"/>
</dbReference>
<evidence type="ECO:0000256" key="5">
    <source>
        <dbReference type="ARBA" id="ARBA00022785"/>
    </source>
</evidence>
<dbReference type="EC" id="1.1.-.-" evidence="10"/>
<keyword evidence="11" id="KW-1185">Reference proteome</keyword>
<dbReference type="KEGG" id="abat:CFX1CAM_1964"/>
<keyword evidence="6 10" id="KW-0560">Oxidoreductase</keyword>
<dbReference type="Pfam" id="PF08331">
    <property type="entry name" value="QueG_DUF1730"/>
    <property type="match status" value="1"/>
</dbReference>
<evidence type="ECO:0000256" key="4">
    <source>
        <dbReference type="ARBA" id="ARBA00022723"/>
    </source>
</evidence>
<dbReference type="InterPro" id="IPR004453">
    <property type="entry name" value="QueG"/>
</dbReference>
<keyword evidence="7" id="KW-0408">Iron</keyword>
<organism evidence="10 11">
    <name type="scientific">Candidatus Brevifilum fermentans</name>
    <dbReference type="NCBI Taxonomy" id="1986204"/>
    <lineage>
        <taxon>Bacteria</taxon>
        <taxon>Bacillati</taxon>
        <taxon>Chloroflexota</taxon>
        <taxon>Anaerolineae</taxon>
        <taxon>Anaerolineales</taxon>
        <taxon>Anaerolineaceae</taxon>
        <taxon>Candidatus Brevifilum</taxon>
    </lineage>
</organism>
<sequence length="359" mass="39782">MRCLAELKRAFSTRAHQLGFTHVGITPAHPVPHFDAFERWIRAGHHADMHYLARQDTLAKRADPSLVLEGCQRVICLAMPYTPPQSSLTAISPGFGRVSAYARPADYHQVIQNKLVELENLICSLADGAVKIKSYVDTGPVLERAFAVQAGLGMVGKNSNLIIQGKGTYFFLAVMLTDLELPVDAPFTHDLCGSCQRCIEACPTSCILPDRTIDARRCISYLTIENKGVIPDALKCQVGNWLFGCDICQMVCPHNIRAQTQPSMLGEPLLPEQMNLTDILNWDEEDFKSATQNTALNRPKQRGLVRNAIVVLGNQAQATALPLLRDHLDKEAHPMVLDALYWAIDQIERNQTDDARSNG</sequence>
<dbReference type="AlphaFoldDB" id="A0A1Y6K8W2"/>
<dbReference type="PROSITE" id="PS51379">
    <property type="entry name" value="4FE4S_FER_2"/>
    <property type="match status" value="1"/>
</dbReference>
<dbReference type="InterPro" id="IPR013542">
    <property type="entry name" value="QueG_DUF1730"/>
</dbReference>
<dbReference type="Pfam" id="PF13484">
    <property type="entry name" value="Fer4_16"/>
    <property type="match status" value="1"/>
</dbReference>
<evidence type="ECO:0000256" key="2">
    <source>
        <dbReference type="ARBA" id="ARBA00022490"/>
    </source>
</evidence>
<dbReference type="Proteomes" id="UP000195514">
    <property type="component" value="Chromosome I"/>
</dbReference>
<dbReference type="GO" id="GO:0051539">
    <property type="term" value="F:4 iron, 4 sulfur cluster binding"/>
    <property type="evidence" value="ECO:0007669"/>
    <property type="project" value="UniProtKB-KW"/>
</dbReference>
<dbReference type="GO" id="GO:0008616">
    <property type="term" value="P:tRNA queuosine(34) biosynthetic process"/>
    <property type="evidence" value="ECO:0007669"/>
    <property type="project" value="UniProtKB-KW"/>
</dbReference>
<keyword evidence="1" id="KW-0004">4Fe-4S</keyword>
<evidence type="ECO:0000256" key="1">
    <source>
        <dbReference type="ARBA" id="ARBA00022485"/>
    </source>
</evidence>
<keyword evidence="8" id="KW-0411">Iron-sulfur</keyword>
<feature type="domain" description="4Fe-4S ferredoxin-type" evidence="9">
    <location>
        <begin position="183"/>
        <end position="212"/>
    </location>
</feature>
<dbReference type="OrthoDB" id="9784571at2"/>
<reference evidence="11" key="1">
    <citation type="submission" date="2017-05" db="EMBL/GenBank/DDBJ databases">
        <authorList>
            <person name="Kirkegaard R."/>
            <person name="Mcilroy J S."/>
        </authorList>
    </citation>
    <scope>NUCLEOTIDE SEQUENCE [LARGE SCALE GENOMIC DNA]</scope>
</reference>
<dbReference type="GO" id="GO:0046872">
    <property type="term" value="F:metal ion binding"/>
    <property type="evidence" value="ECO:0007669"/>
    <property type="project" value="UniProtKB-KW"/>
</dbReference>
<dbReference type="EMBL" id="LT859958">
    <property type="protein sequence ID" value="SMX55029.1"/>
    <property type="molecule type" value="Genomic_DNA"/>
</dbReference>
<dbReference type="PANTHER" id="PTHR30002">
    <property type="entry name" value="EPOXYQUEUOSINE REDUCTASE"/>
    <property type="match status" value="1"/>
</dbReference>
<accession>A0A1Y6K8W2</accession>
<keyword evidence="5" id="KW-0671">Queuosine biosynthesis</keyword>
<dbReference type="SUPFAM" id="SSF46548">
    <property type="entry name" value="alpha-helical ferredoxin"/>
    <property type="match status" value="1"/>
</dbReference>
<dbReference type="GO" id="GO:0052693">
    <property type="term" value="F:epoxyqueuosine reductase activity"/>
    <property type="evidence" value="ECO:0007669"/>
    <property type="project" value="TreeGrafter"/>
</dbReference>
<keyword evidence="2" id="KW-0963">Cytoplasm</keyword>
<evidence type="ECO:0000256" key="8">
    <source>
        <dbReference type="ARBA" id="ARBA00023014"/>
    </source>
</evidence>
<evidence type="ECO:0000256" key="6">
    <source>
        <dbReference type="ARBA" id="ARBA00023002"/>
    </source>
</evidence>
<dbReference type="RefSeq" id="WP_087862824.1">
    <property type="nucleotide sequence ID" value="NZ_LT859958.1"/>
</dbReference>
<evidence type="ECO:0000256" key="3">
    <source>
        <dbReference type="ARBA" id="ARBA00022694"/>
    </source>
</evidence>
<dbReference type="NCBIfam" id="TIGR00276">
    <property type="entry name" value="tRNA epoxyqueuosine(34) reductase QueG"/>
    <property type="match status" value="1"/>
</dbReference>
<keyword evidence="3" id="KW-0819">tRNA processing</keyword>
<dbReference type="PANTHER" id="PTHR30002:SF4">
    <property type="entry name" value="EPOXYQUEUOSINE REDUCTASE"/>
    <property type="match status" value="1"/>
</dbReference>
<dbReference type="PROSITE" id="PS00198">
    <property type="entry name" value="4FE4S_FER_1"/>
    <property type="match status" value="1"/>
</dbReference>
<gene>
    <name evidence="10" type="primary">queG</name>
    <name evidence="10" type="ORF">CFX1CAM_1964</name>
</gene>